<evidence type="ECO:0000313" key="1">
    <source>
        <dbReference type="Proteomes" id="UP000046395"/>
    </source>
</evidence>
<dbReference type="AlphaFoldDB" id="A0A5S6Q7M0"/>
<protein>
    <submittedName>
        <fullName evidence="2">TNase-like domain-containing protein</fullName>
    </submittedName>
</protein>
<dbReference type="PANTHER" id="PTHR28434">
    <property type="entry name" value="PROTEIN C3ORF33"/>
    <property type="match status" value="1"/>
</dbReference>
<dbReference type="Proteomes" id="UP000046395">
    <property type="component" value="Unassembled WGS sequence"/>
</dbReference>
<reference evidence="2" key="1">
    <citation type="submission" date="2019-12" db="UniProtKB">
        <authorList>
            <consortium name="WormBaseParasite"/>
        </authorList>
    </citation>
    <scope>IDENTIFICATION</scope>
</reference>
<accession>A0A5S6Q7M0</accession>
<sequence>MDVHDSSPNSTKDDIPRREQFLDRYGPTVVRVTSIALGAAGIYMFCKSVRLFTQFKTATEIPEHFYQRHVRLRGVVNAVDGDGRLLVYHLPALRFPWQKPQPSCMCVQLAGVEMVDNGANWLRHNLPSNIVKFELLKQRDGTIVSDVFARRSRWIPLFYNVNRELVRRGLSRVLGVEDKEHLHDMQSLPRYSRLVQRLLISEHYADKRGIGYWKRPTMVEALASYPAQTVDIIKHSGLAVSLKLFYRQMKVAYSFLATIGRRSIPVVSRVLRITYTLSKNTISFIRHLLRPKQKS</sequence>
<proteinExistence type="predicted"/>
<dbReference type="InterPro" id="IPR042421">
    <property type="entry name" value="C3orf33-like"/>
</dbReference>
<dbReference type="PANTHER" id="PTHR28434:SF1">
    <property type="entry name" value="PROTEIN C3ORF33"/>
    <property type="match status" value="1"/>
</dbReference>
<dbReference type="STRING" id="70415.A0A5S6Q7M0"/>
<dbReference type="SUPFAM" id="SSF50199">
    <property type="entry name" value="Staphylococcal nuclease"/>
    <property type="match status" value="1"/>
</dbReference>
<dbReference type="InterPro" id="IPR035437">
    <property type="entry name" value="SNase_OB-fold_sf"/>
</dbReference>
<keyword evidence="1" id="KW-1185">Reference proteome</keyword>
<evidence type="ECO:0000313" key="2">
    <source>
        <dbReference type="WBParaSite" id="TMUE_1000002957.1"/>
    </source>
</evidence>
<organism evidence="1 2">
    <name type="scientific">Trichuris muris</name>
    <name type="common">Mouse whipworm</name>
    <dbReference type="NCBI Taxonomy" id="70415"/>
    <lineage>
        <taxon>Eukaryota</taxon>
        <taxon>Metazoa</taxon>
        <taxon>Ecdysozoa</taxon>
        <taxon>Nematoda</taxon>
        <taxon>Enoplea</taxon>
        <taxon>Dorylaimia</taxon>
        <taxon>Trichinellida</taxon>
        <taxon>Trichuridae</taxon>
        <taxon>Trichuris</taxon>
    </lineage>
</organism>
<dbReference type="WBParaSite" id="TMUE_1000002957.1">
    <property type="protein sequence ID" value="TMUE_1000002957.1"/>
    <property type="gene ID" value="WBGene00295502"/>
</dbReference>
<name>A0A5S6Q7M0_TRIMR</name>
<dbReference type="GO" id="GO:0005615">
    <property type="term" value="C:extracellular space"/>
    <property type="evidence" value="ECO:0007669"/>
    <property type="project" value="TreeGrafter"/>
</dbReference>